<dbReference type="OrthoDB" id="411451at2759"/>
<evidence type="ECO:0000313" key="3">
    <source>
        <dbReference type="RefSeq" id="XP_022339333.1"/>
    </source>
</evidence>
<evidence type="ECO:0000313" key="2">
    <source>
        <dbReference type="Proteomes" id="UP000694844"/>
    </source>
</evidence>
<sequence length="574" mass="68724">MVLPVMRRILRCFTGLCFLGLLSLLCIFFRTDLRQKYVQPSIEALFLHNTDLFVEEYSIVSRKYSCPSNASENDVEDVLCMEPKKFLKNFKNPCWYEHPNGTPRNSSTNPIHSLRCLPYFHIFGVCKTGTTDLFYRLIQHPQILPNAGILGKETWFWSWRRYGDYSYDQKKVSVDEFTKSFNTFRIGETKMSIEDWSLYSDLITGHGDPMDFWDHKHWRKIQQNDPHANVPTFMTPHLVKHIQPNIKLILLLREPAERLYSHYYHGGYGKTAEEFHHDVISGIQQLNECVDRHSYRTCLYKYNMTTSLPLPLSASLYYIHLQEWLDVFPRKQIFVFRNEDYKKDKQYSLFKLFEFLEVGDISTRLVETIVNLPHAYETKRKATEGSMLNETWEILAEFFEEPNRKLAELLNDDRYLWKDVKFRYKPKAVKAKNKTMSKTDQLRRYYERKKKSKPHPHSEIDRSIQASKNFEEWIKTIQTLQKQRDKVQNATLKKLKVPYRQKKLESEKKNMKKYNLEDKSLRGVNITLHRVRTRNRRGKEDVVRRKTYKHVQHKRSIRRVQKQQFPTYNFTGYV</sequence>
<dbReference type="Proteomes" id="UP000694844">
    <property type="component" value="Chromosome 1"/>
</dbReference>
<reference evidence="3" key="2">
    <citation type="submission" date="2025-08" db="UniProtKB">
        <authorList>
            <consortium name="RefSeq"/>
        </authorList>
    </citation>
    <scope>IDENTIFICATION</scope>
    <source>
        <tissue evidence="3">Whole sample</tissue>
    </source>
</reference>
<dbReference type="GO" id="GO:0019319">
    <property type="term" value="P:hexose biosynthetic process"/>
    <property type="evidence" value="ECO:0007669"/>
    <property type="project" value="TreeGrafter"/>
</dbReference>
<dbReference type="GO" id="GO:0050659">
    <property type="term" value="F:N-acetylgalactosamine 4-sulfate 6-O-sulfotransferase activity"/>
    <property type="evidence" value="ECO:0007669"/>
    <property type="project" value="TreeGrafter"/>
</dbReference>
<proteinExistence type="predicted"/>
<accession>A0A8B8EIR2</accession>
<dbReference type="KEGG" id="cvn:111134518"/>
<dbReference type="GeneID" id="111134518"/>
<dbReference type="SUPFAM" id="SSF52540">
    <property type="entry name" value="P-loop containing nucleoside triphosphate hydrolases"/>
    <property type="match status" value="1"/>
</dbReference>
<dbReference type="InterPro" id="IPR027417">
    <property type="entry name" value="P-loop_NTPase"/>
</dbReference>
<dbReference type="PANTHER" id="PTHR15723:SF0">
    <property type="entry name" value="CARBOHYDRATE SULFOTRANSFERASE 15"/>
    <property type="match status" value="1"/>
</dbReference>
<dbReference type="Pfam" id="PF00685">
    <property type="entry name" value="Sulfotransfer_1"/>
    <property type="match status" value="1"/>
</dbReference>
<protein>
    <submittedName>
        <fullName evidence="3">Carbohydrate sulfotransferase 15-like isoform X1</fullName>
    </submittedName>
</protein>
<dbReference type="Gene3D" id="3.40.50.300">
    <property type="entry name" value="P-loop containing nucleotide triphosphate hydrolases"/>
    <property type="match status" value="1"/>
</dbReference>
<gene>
    <name evidence="3" type="primary">LOC111134518</name>
</gene>
<organism evidence="2 3">
    <name type="scientific">Crassostrea virginica</name>
    <name type="common">Eastern oyster</name>
    <dbReference type="NCBI Taxonomy" id="6565"/>
    <lineage>
        <taxon>Eukaryota</taxon>
        <taxon>Metazoa</taxon>
        <taxon>Spiralia</taxon>
        <taxon>Lophotrochozoa</taxon>
        <taxon>Mollusca</taxon>
        <taxon>Bivalvia</taxon>
        <taxon>Autobranchia</taxon>
        <taxon>Pteriomorphia</taxon>
        <taxon>Ostreida</taxon>
        <taxon>Ostreoidea</taxon>
        <taxon>Ostreidae</taxon>
        <taxon>Crassostrea</taxon>
    </lineage>
</organism>
<dbReference type="AlphaFoldDB" id="A0A8B8EIR2"/>
<name>A0A8B8EIR2_CRAVI</name>
<dbReference type="InterPro" id="IPR052654">
    <property type="entry name" value="CS_Sulfotransferase"/>
</dbReference>
<evidence type="ECO:0000259" key="1">
    <source>
        <dbReference type="Pfam" id="PF00685"/>
    </source>
</evidence>
<feature type="domain" description="Sulfotransferase" evidence="1">
    <location>
        <begin position="229"/>
        <end position="359"/>
    </location>
</feature>
<reference evidence="2" key="1">
    <citation type="submission" date="2024-06" db="UniProtKB">
        <authorList>
            <consortium name="RefSeq"/>
        </authorList>
    </citation>
    <scope>NUCLEOTIDE SEQUENCE [LARGE SCALE GENOMIC DNA]</scope>
</reference>
<dbReference type="PANTHER" id="PTHR15723">
    <property type="entry name" value="CARBOHYDRATE SULFOTRANSFERASE 15"/>
    <property type="match status" value="1"/>
</dbReference>
<dbReference type="InterPro" id="IPR000863">
    <property type="entry name" value="Sulfotransferase_dom"/>
</dbReference>
<keyword evidence="2" id="KW-1185">Reference proteome</keyword>
<dbReference type="RefSeq" id="XP_022339333.1">
    <property type="nucleotide sequence ID" value="XM_022483625.1"/>
</dbReference>